<gene>
    <name evidence="1" type="ORF">MTR64_15915</name>
</gene>
<dbReference type="InterPro" id="IPR027304">
    <property type="entry name" value="Trigger_fact/SurA_dom_sf"/>
</dbReference>
<dbReference type="RefSeq" id="WP_243995411.1">
    <property type="nucleotide sequence ID" value="NZ_JALHLE010000027.1"/>
</dbReference>
<dbReference type="Proteomes" id="UP001162880">
    <property type="component" value="Unassembled WGS sequence"/>
</dbReference>
<sequence length="269" mass="29400">MIRKGILVALSLLSASCSDEEPAGQVIARVNGVDITRRELLTEMRALDLPATTEVSAVQDELLARLVDRKLMAAKARDALIDRSPDYQALRRRSDEVLLADQLAVRLGAMTAQPSTEAVDRFVAENPQMFAQRQIVSVEQITFPRNMLTRLPKLQSMASVDAMAQALDRAGASYQRGPATLDTRALDREAARRLDAQGAGSPSLSIDGQLATARFVLARRTMSTGVNEQRAAATDLLARRAQQATFSVAVAELRKNAKITYQQGYAPHR</sequence>
<keyword evidence="2" id="KW-1185">Reference proteome</keyword>
<protein>
    <recommendedName>
        <fullName evidence="3">Peptidyl-prolyl cis-trans isomerase, EpsD family</fullName>
    </recommendedName>
</protein>
<comment type="caution">
    <text evidence="1">The sequence shown here is derived from an EMBL/GenBank/DDBJ whole genome shotgun (WGS) entry which is preliminary data.</text>
</comment>
<name>A0ABT0B4U2_9SPHN</name>
<evidence type="ECO:0000313" key="1">
    <source>
        <dbReference type="EMBL" id="MCJ2180056.1"/>
    </source>
</evidence>
<evidence type="ECO:0000313" key="2">
    <source>
        <dbReference type="Proteomes" id="UP001162880"/>
    </source>
</evidence>
<proteinExistence type="predicted"/>
<dbReference type="PROSITE" id="PS51257">
    <property type="entry name" value="PROKAR_LIPOPROTEIN"/>
    <property type="match status" value="1"/>
</dbReference>
<organism evidence="1 2">
    <name type="scientific">Novosphingobium album</name>
    <name type="common">ex Hu et al. 2023</name>
    <dbReference type="NCBI Taxonomy" id="2930093"/>
    <lineage>
        <taxon>Bacteria</taxon>
        <taxon>Pseudomonadati</taxon>
        <taxon>Pseudomonadota</taxon>
        <taxon>Alphaproteobacteria</taxon>
        <taxon>Sphingomonadales</taxon>
        <taxon>Sphingomonadaceae</taxon>
        <taxon>Novosphingobium</taxon>
    </lineage>
</organism>
<dbReference type="SUPFAM" id="SSF109998">
    <property type="entry name" value="Triger factor/SurA peptide-binding domain-like"/>
    <property type="match status" value="1"/>
</dbReference>
<dbReference type="EMBL" id="JALHLE010000027">
    <property type="protein sequence ID" value="MCJ2180056.1"/>
    <property type="molecule type" value="Genomic_DNA"/>
</dbReference>
<evidence type="ECO:0008006" key="3">
    <source>
        <dbReference type="Google" id="ProtNLM"/>
    </source>
</evidence>
<reference evidence="1" key="1">
    <citation type="submission" date="2022-03" db="EMBL/GenBank/DDBJ databases">
        <title>Identification of a novel bacterium isolated from mangrove sediments.</title>
        <authorList>
            <person name="Pan X."/>
        </authorList>
    </citation>
    <scope>NUCLEOTIDE SEQUENCE</scope>
    <source>
        <strain evidence="1">B2580</strain>
    </source>
</reference>
<accession>A0ABT0B4U2</accession>
<dbReference type="Gene3D" id="1.10.8.1040">
    <property type="match status" value="1"/>
</dbReference>